<name>A0A239IIV6_9RHOB</name>
<proteinExistence type="predicted"/>
<dbReference type="RefSeq" id="WP_089233483.1">
    <property type="nucleotide sequence ID" value="NZ_FZOY01000004.1"/>
</dbReference>
<dbReference type="InterPro" id="IPR014710">
    <property type="entry name" value="RmlC-like_jellyroll"/>
</dbReference>
<dbReference type="GO" id="GO:0047869">
    <property type="term" value="F:dimethylpropiothetin dethiomethylase activity"/>
    <property type="evidence" value="ECO:0007669"/>
    <property type="project" value="InterPro"/>
</dbReference>
<evidence type="ECO:0000313" key="2">
    <source>
        <dbReference type="Proteomes" id="UP000198426"/>
    </source>
</evidence>
<gene>
    <name evidence="1" type="ORF">SAMN05421757_104415</name>
</gene>
<dbReference type="InterPro" id="IPR031723">
    <property type="entry name" value="DMSP_lyase"/>
</dbReference>
<dbReference type="InterPro" id="IPR011051">
    <property type="entry name" value="RmlC_Cupin_sf"/>
</dbReference>
<evidence type="ECO:0000313" key="1">
    <source>
        <dbReference type="EMBL" id="SNS93557.1"/>
    </source>
</evidence>
<dbReference type="SUPFAM" id="SSF51182">
    <property type="entry name" value="RmlC-like cupins"/>
    <property type="match status" value="1"/>
</dbReference>
<keyword evidence="1" id="KW-0456">Lyase</keyword>
<accession>A0A239IIV6</accession>
<dbReference type="Proteomes" id="UP000198426">
    <property type="component" value="Unassembled WGS sequence"/>
</dbReference>
<dbReference type="OrthoDB" id="9083851at2"/>
<sequence length="235" mass="26048">MSDTIDSTPAQPALTLTDCPSWLYLLREFDSLYRYGSDGGSRLIRSHRKRVRDALSSILGANPTVLPRPPAEKPVSAHLNRALDLGEKTVVQGMARALSRVAGQLTWEYGYEKVPKALERKYAYCEVLGPRGPVLAERLILGFVLFAPRTTYPQHSHQEIEESYVSVSGAWSENDVAVHAPGSLILNRPGDEHRITTADLEPCLLAYAWIGPETRLHTPGMKLSSNRKARMSQGI</sequence>
<dbReference type="EMBL" id="FZOY01000004">
    <property type="protein sequence ID" value="SNS93557.1"/>
    <property type="molecule type" value="Genomic_DNA"/>
</dbReference>
<protein>
    <submittedName>
        <fullName evidence="1">Dimethylsulfoniopropionate lyase DddL</fullName>
    </submittedName>
</protein>
<dbReference type="Pfam" id="PF16867">
    <property type="entry name" value="DMSP_lyase"/>
    <property type="match status" value="1"/>
</dbReference>
<dbReference type="Gene3D" id="2.60.120.10">
    <property type="entry name" value="Jelly Rolls"/>
    <property type="match status" value="1"/>
</dbReference>
<dbReference type="AlphaFoldDB" id="A0A239IIV6"/>
<keyword evidence="2" id="KW-1185">Reference proteome</keyword>
<reference evidence="1 2" key="1">
    <citation type="submission" date="2017-06" db="EMBL/GenBank/DDBJ databases">
        <authorList>
            <person name="Kim H.J."/>
            <person name="Triplett B.A."/>
        </authorList>
    </citation>
    <scope>NUCLEOTIDE SEQUENCE [LARGE SCALE GENOMIC DNA]</scope>
    <source>
        <strain evidence="1 2">DSM 29339</strain>
    </source>
</reference>
<organism evidence="1 2">
    <name type="scientific">Tropicimonas sediminicola</name>
    <dbReference type="NCBI Taxonomy" id="1031541"/>
    <lineage>
        <taxon>Bacteria</taxon>
        <taxon>Pseudomonadati</taxon>
        <taxon>Pseudomonadota</taxon>
        <taxon>Alphaproteobacteria</taxon>
        <taxon>Rhodobacterales</taxon>
        <taxon>Roseobacteraceae</taxon>
        <taxon>Tropicimonas</taxon>
    </lineage>
</organism>